<gene>
    <name evidence="2" type="ORF">EST38_g6944</name>
</gene>
<proteinExistence type="predicted"/>
<feature type="compositionally biased region" description="Polar residues" evidence="1">
    <location>
        <begin position="48"/>
        <end position="69"/>
    </location>
</feature>
<protein>
    <submittedName>
        <fullName evidence="2">Uncharacterized protein</fullName>
    </submittedName>
</protein>
<reference evidence="2 3" key="1">
    <citation type="submission" date="2019-01" db="EMBL/GenBank/DDBJ databases">
        <title>Draft genome sequence of Psathyrella aberdarensis IHI B618.</title>
        <authorList>
            <person name="Buettner E."/>
            <person name="Kellner H."/>
        </authorList>
    </citation>
    <scope>NUCLEOTIDE SEQUENCE [LARGE SCALE GENOMIC DNA]</scope>
    <source>
        <strain evidence="2 3">IHI B618</strain>
    </source>
</reference>
<organism evidence="2 3">
    <name type="scientific">Candolleomyces aberdarensis</name>
    <dbReference type="NCBI Taxonomy" id="2316362"/>
    <lineage>
        <taxon>Eukaryota</taxon>
        <taxon>Fungi</taxon>
        <taxon>Dikarya</taxon>
        <taxon>Basidiomycota</taxon>
        <taxon>Agaricomycotina</taxon>
        <taxon>Agaricomycetes</taxon>
        <taxon>Agaricomycetidae</taxon>
        <taxon>Agaricales</taxon>
        <taxon>Agaricineae</taxon>
        <taxon>Psathyrellaceae</taxon>
        <taxon>Candolleomyces</taxon>
    </lineage>
</organism>
<comment type="caution">
    <text evidence="2">The sequence shown here is derived from an EMBL/GenBank/DDBJ whole genome shotgun (WGS) entry which is preliminary data.</text>
</comment>
<evidence type="ECO:0000256" key="1">
    <source>
        <dbReference type="SAM" id="MobiDB-lite"/>
    </source>
</evidence>
<name>A0A4Q2DIN6_9AGAR</name>
<sequence length="353" mass="37946">MLVQKPVAFNLAPAPLHTHRRHPSAPPAVVVQPTRTPGLLSIAKPQRTAPQKQLPSAQRRNNAPKSKQAQVARAPALLNSAEIRPALAVLQPPASPTPVRGRVAPKHAKDKANRSASQTRKPNRQPSPPVQAVQMPESPSQAEAPFSNPFDPFLDSNKAPKAIPVPQAKNRPIRQPQPQLARSDPLSSNMRPRSLPKTGVRGNFPICDDMTDAGDISEAETPPPRTPPATPPRKQRAADIKARTVPASFASTPLGHPLFDQSPSPPRRANRKHIRSPSEGVVFHMSSDEDAPAASQGMLASISFKRAQNKPPTTPSPSLSRATGVTFMTEGYFASSAFQNSPSPDELPDPTLF</sequence>
<feature type="region of interest" description="Disordered" evidence="1">
    <location>
        <begin position="89"/>
        <end position="279"/>
    </location>
</feature>
<feature type="compositionally biased region" description="Acidic residues" evidence="1">
    <location>
        <begin position="209"/>
        <end position="218"/>
    </location>
</feature>
<accession>A0A4Q2DIN6</accession>
<feature type="compositionally biased region" description="Polar residues" evidence="1">
    <location>
        <begin position="176"/>
        <end position="191"/>
    </location>
</feature>
<dbReference type="Proteomes" id="UP000290288">
    <property type="component" value="Unassembled WGS sequence"/>
</dbReference>
<evidence type="ECO:0000313" key="2">
    <source>
        <dbReference type="EMBL" id="RXW18911.1"/>
    </source>
</evidence>
<dbReference type="STRING" id="2316362.A0A4Q2DIN6"/>
<evidence type="ECO:0000313" key="3">
    <source>
        <dbReference type="Proteomes" id="UP000290288"/>
    </source>
</evidence>
<dbReference type="AlphaFoldDB" id="A0A4Q2DIN6"/>
<feature type="region of interest" description="Disordered" evidence="1">
    <location>
        <begin position="13"/>
        <end position="76"/>
    </location>
</feature>
<feature type="compositionally biased region" description="Pro residues" evidence="1">
    <location>
        <begin position="221"/>
        <end position="231"/>
    </location>
</feature>
<dbReference type="OrthoDB" id="3226344at2759"/>
<dbReference type="EMBL" id="SDEE01000233">
    <property type="protein sequence ID" value="RXW18911.1"/>
    <property type="molecule type" value="Genomic_DNA"/>
</dbReference>
<keyword evidence="3" id="KW-1185">Reference proteome</keyword>